<evidence type="ECO:0000256" key="2">
    <source>
        <dbReference type="ARBA" id="ARBA00010790"/>
    </source>
</evidence>
<reference evidence="9 10" key="3">
    <citation type="submission" date="2016-01" db="EMBL/GenBank/DDBJ databases">
        <title>The new phylogeny of the genus Mycobacterium.</title>
        <authorList>
            <person name="Tarcisio F."/>
            <person name="Conor M."/>
            <person name="Antonella G."/>
            <person name="Elisabetta G."/>
            <person name="Giulia F.S."/>
            <person name="Sara T."/>
            <person name="Anna F."/>
            <person name="Clotilde B."/>
            <person name="Roberto B."/>
            <person name="Veronica D.S."/>
            <person name="Fabio R."/>
            <person name="Monica P."/>
            <person name="Olivier J."/>
            <person name="Enrico T."/>
            <person name="Nicola S."/>
        </authorList>
    </citation>
    <scope>NUCLEOTIDE SEQUENCE [LARGE SCALE GENOMIC DNA]</scope>
    <source>
        <strain evidence="9 10">DSM 44626</strain>
    </source>
</reference>
<protein>
    <submittedName>
        <fullName evidence="8">Choline dehydrogenase</fullName>
    </submittedName>
</protein>
<dbReference type="OrthoDB" id="9785276at2"/>
<evidence type="ECO:0000313" key="9">
    <source>
        <dbReference type="EMBL" id="ORX03658.1"/>
    </source>
</evidence>
<feature type="binding site" evidence="5">
    <location>
        <position position="223"/>
    </location>
    <ligand>
        <name>FAD</name>
        <dbReference type="ChEBI" id="CHEBI:57692"/>
    </ligand>
</feature>
<evidence type="ECO:0000256" key="3">
    <source>
        <dbReference type="ARBA" id="ARBA00022630"/>
    </source>
</evidence>
<dbReference type="Gene3D" id="3.50.50.60">
    <property type="entry name" value="FAD/NAD(P)-binding domain"/>
    <property type="match status" value="1"/>
</dbReference>
<dbReference type="InterPro" id="IPR007867">
    <property type="entry name" value="GMC_OxRtase_C"/>
</dbReference>
<dbReference type="GO" id="GO:0050660">
    <property type="term" value="F:flavin adenine dinucleotide binding"/>
    <property type="evidence" value="ECO:0007669"/>
    <property type="project" value="InterPro"/>
</dbReference>
<dbReference type="PANTHER" id="PTHR11552:SF147">
    <property type="entry name" value="CHOLINE DEHYDROGENASE, MITOCHONDRIAL"/>
    <property type="match status" value="1"/>
</dbReference>
<dbReference type="AlphaFoldDB" id="A0A024JTR7"/>
<keyword evidence="10" id="KW-1185">Reference proteome</keyword>
<reference evidence="8" key="2">
    <citation type="submission" date="2014-04" db="EMBL/GenBank/DDBJ databases">
        <authorList>
            <person name="Xu Y.W."/>
            <person name="Yang Q."/>
        </authorList>
    </citation>
    <scope>NUCLEOTIDE SEQUENCE</scope>
    <source>
        <strain evidence="8">DSM 44626</strain>
    </source>
</reference>
<evidence type="ECO:0000313" key="10">
    <source>
        <dbReference type="Proteomes" id="UP000193710"/>
    </source>
</evidence>
<dbReference type="Proteomes" id="UP000028880">
    <property type="component" value="Unassembled WGS sequence"/>
</dbReference>
<dbReference type="PIRSF" id="PIRSF000137">
    <property type="entry name" value="Alcohol_oxidase"/>
    <property type="match status" value="1"/>
</dbReference>
<dbReference type="GO" id="GO:0016614">
    <property type="term" value="F:oxidoreductase activity, acting on CH-OH group of donors"/>
    <property type="evidence" value="ECO:0007669"/>
    <property type="project" value="InterPro"/>
</dbReference>
<dbReference type="Proteomes" id="UP000193710">
    <property type="component" value="Unassembled WGS sequence"/>
</dbReference>
<dbReference type="EMBL" id="LQPY01000021">
    <property type="protein sequence ID" value="ORX03658.1"/>
    <property type="molecule type" value="Genomic_DNA"/>
</dbReference>
<evidence type="ECO:0000259" key="7">
    <source>
        <dbReference type="Pfam" id="PF05199"/>
    </source>
</evidence>
<organism evidence="8">
    <name type="scientific">Mycobacterium triplex</name>
    <dbReference type="NCBI Taxonomy" id="47839"/>
    <lineage>
        <taxon>Bacteria</taxon>
        <taxon>Bacillati</taxon>
        <taxon>Actinomycetota</taxon>
        <taxon>Actinomycetes</taxon>
        <taxon>Mycobacteriales</taxon>
        <taxon>Mycobacteriaceae</taxon>
        <taxon>Mycobacterium</taxon>
        <taxon>Mycobacterium simiae complex</taxon>
    </lineage>
</organism>
<dbReference type="STRING" id="47839.BN973_00962"/>
<dbReference type="InterPro" id="IPR036188">
    <property type="entry name" value="FAD/NAD-bd_sf"/>
</dbReference>
<dbReference type="Pfam" id="PF00732">
    <property type="entry name" value="GMC_oxred_N"/>
    <property type="match status" value="1"/>
</dbReference>
<dbReference type="Pfam" id="PF05199">
    <property type="entry name" value="GMC_oxred_C"/>
    <property type="match status" value="1"/>
</dbReference>
<accession>A0A024JTR7</accession>
<dbReference type="RefSeq" id="WP_036466274.1">
    <property type="nucleotide sequence ID" value="NZ_HG964446.1"/>
</dbReference>
<name>A0A024JTR7_9MYCO</name>
<comment type="similarity">
    <text evidence="2">Belongs to the GMC oxidoreductase family.</text>
</comment>
<feature type="domain" description="Glucose-methanol-choline oxidoreductase C-terminal" evidence="7">
    <location>
        <begin position="366"/>
        <end position="499"/>
    </location>
</feature>
<dbReference type="Gene3D" id="3.30.560.10">
    <property type="entry name" value="Glucose Oxidase, domain 3"/>
    <property type="match status" value="1"/>
</dbReference>
<evidence type="ECO:0000313" key="8">
    <source>
        <dbReference type="EMBL" id="CDO86618.1"/>
    </source>
</evidence>
<keyword evidence="3" id="KW-0285">Flavoprotein</keyword>
<keyword evidence="4 5" id="KW-0274">FAD</keyword>
<dbReference type="eggNOG" id="COG2303">
    <property type="taxonomic scope" value="Bacteria"/>
</dbReference>
<dbReference type="PANTHER" id="PTHR11552">
    <property type="entry name" value="GLUCOSE-METHANOL-CHOLINE GMC OXIDOREDUCTASE"/>
    <property type="match status" value="1"/>
</dbReference>
<dbReference type="SUPFAM" id="SSF51905">
    <property type="entry name" value="FAD/NAD(P)-binding domain"/>
    <property type="match status" value="1"/>
</dbReference>
<proteinExistence type="inferred from homology"/>
<feature type="binding site" evidence="5">
    <location>
        <position position="480"/>
    </location>
    <ligand>
        <name>FAD</name>
        <dbReference type="ChEBI" id="CHEBI:57692"/>
    </ligand>
</feature>
<evidence type="ECO:0000256" key="1">
    <source>
        <dbReference type="ARBA" id="ARBA00001974"/>
    </source>
</evidence>
<reference evidence="8" key="1">
    <citation type="journal article" date="2014" name="Genome Announc.">
        <title>Draft Genome Sequence of Mycobacterium triplex DSM 44626.</title>
        <authorList>
            <person name="Sassi M."/>
            <person name="Croce O."/>
            <person name="Robert C."/>
            <person name="Raoult D."/>
            <person name="Drancourt M."/>
        </authorList>
    </citation>
    <scope>NUCLEOTIDE SEQUENCE [LARGE SCALE GENOMIC DNA]</scope>
    <source>
        <strain evidence="8">DSM 44626</strain>
    </source>
</reference>
<dbReference type="InterPro" id="IPR012132">
    <property type="entry name" value="GMC_OxRdtase"/>
</dbReference>
<gene>
    <name evidence="9" type="ORF">AWC29_16355</name>
    <name evidence="8" type="ORF">BN973_00962</name>
</gene>
<dbReference type="HOGENOM" id="CLU_002865_7_1_11"/>
<comment type="cofactor">
    <cofactor evidence="1 5">
        <name>FAD</name>
        <dbReference type="ChEBI" id="CHEBI:57692"/>
    </cofactor>
</comment>
<dbReference type="SUPFAM" id="SSF54373">
    <property type="entry name" value="FAD-linked reductases, C-terminal domain"/>
    <property type="match status" value="1"/>
</dbReference>
<dbReference type="InterPro" id="IPR000172">
    <property type="entry name" value="GMC_OxRdtase_N"/>
</dbReference>
<sequence length="508" mass="52643">MSSASNPSTSYDFVVVGAGVGGCVLASRLSEQPDTRVLLLEAGSATPPAASANPQLWPTLIGGEADWGESTTVQAATGSSVPLSRGRGVGGSSATNGMMFVRGHRDSYAPWENVGAKSWGYDDLLPYFKRSETAVGGDPALRGDSGPMRIGTLDPVHPIIAAGLEAALECGYRRATDISAGSEVGFGPTFLNIVDGKRLSAADAYLLPALNRPNLDFVAEATVHRLAIENGRCTGVEYTTADGTSLVRSGEVVLTAGTIGSAQLLMLSGVGPAQHLRDVGVEVSLDLPGVGSNFHDHVMSPVVYRSTRPMPPSRSSHSEALGLIQTEYAEHGPDVQLLLIDSTGIGLPGDDGSVVGYVIGASLMTPYSRGSVRLSGPTADHAPVLDPNYFGDERDVRTMITALRLARRLGAASAYEPWRAEEAAPGPAVEGDAALAAFAKAAYMSYFHPVGSCAMGDTDMSVVDSELRVHGISGLRVADGSVMPSIPSANTAATVYAIAERAAEMIGG</sequence>
<evidence type="ECO:0000256" key="5">
    <source>
        <dbReference type="PIRSR" id="PIRSR000137-2"/>
    </source>
</evidence>
<dbReference type="EMBL" id="HG964446">
    <property type="protein sequence ID" value="CDO86618.1"/>
    <property type="molecule type" value="Genomic_DNA"/>
</dbReference>
<evidence type="ECO:0000259" key="6">
    <source>
        <dbReference type="Pfam" id="PF00732"/>
    </source>
</evidence>
<feature type="binding site" evidence="5">
    <location>
        <position position="446"/>
    </location>
    <ligand>
        <name>substrate</name>
    </ligand>
</feature>
<feature type="domain" description="Glucose-methanol-choline oxidoreductase N-terminal" evidence="6">
    <location>
        <begin position="11"/>
        <end position="298"/>
    </location>
</feature>
<evidence type="ECO:0000256" key="4">
    <source>
        <dbReference type="ARBA" id="ARBA00022827"/>
    </source>
</evidence>